<dbReference type="CDD" id="cd03444">
    <property type="entry name" value="Thioesterase_II_repeat1"/>
    <property type="match status" value="1"/>
</dbReference>
<evidence type="ECO:0000259" key="5">
    <source>
        <dbReference type="Pfam" id="PF20789"/>
    </source>
</evidence>
<dbReference type="Pfam" id="PF20789">
    <property type="entry name" value="4HBT_3C"/>
    <property type="match status" value="1"/>
</dbReference>
<dbReference type="InterPro" id="IPR049450">
    <property type="entry name" value="ACOT8-like_C"/>
</dbReference>
<dbReference type="AlphaFoldDB" id="A0A3S2VKC3"/>
<dbReference type="CDD" id="cd03445">
    <property type="entry name" value="Thioesterase_II_repeat2"/>
    <property type="match status" value="1"/>
</dbReference>
<dbReference type="RefSeq" id="WP_127827109.1">
    <property type="nucleotide sequence ID" value="NZ_RZYA01000002.1"/>
</dbReference>
<reference evidence="6 7" key="1">
    <citation type="submission" date="2019-01" db="EMBL/GenBank/DDBJ databases">
        <title>Genome sequences of Streptomyces and Rhizobium isolates collected from root and soil.</title>
        <authorList>
            <person name="Chhettri S."/>
            <person name="Sevigny J.L."/>
            <person name="Sen A."/>
            <person name="Ennis N."/>
            <person name="Tisa L."/>
        </authorList>
    </citation>
    <scope>NUCLEOTIDE SEQUENCE [LARGE SCALE GENOMIC DNA]</scope>
    <source>
        <strain evidence="6 7">San01</strain>
    </source>
</reference>
<dbReference type="Proteomes" id="UP000283128">
    <property type="component" value="Unassembled WGS sequence"/>
</dbReference>
<comment type="caution">
    <text evidence="6">The sequence shown here is derived from an EMBL/GenBank/DDBJ whole genome shotgun (WGS) entry which is preliminary data.</text>
</comment>
<sequence>MKAAEAEGSPGSPASAGDAGGSRDAHAAAFSDFPAPLGPLGKGETLSLERLDDGTFTGYCHGGRAAHRAYGGAVVAQALAAACRTVDEDRPVHSLHAYFLRALDSRRPVRFASRVLRDGRSYSARQVEATQEGHHALTMTVSFKERQPTANWRHPEMPDLPGPDGLEDGFAHRPATHPLRQAVEFREIPPVLDPGQPEIERFGWFRTVGALPDGPAAHAGAVAYLCDATLAPTALVPHEPTSFERGRPSRHTIASLDHAMWFHRPFRADRWLLYAQRSRVEGDGRTLAYGEFWSPEGELAVSVIQEALLHVREP</sequence>
<comment type="similarity">
    <text evidence="1">Belongs to the C/M/P thioester hydrolase family.</text>
</comment>
<feature type="compositionally biased region" description="Low complexity" evidence="3">
    <location>
        <begin position="6"/>
        <end position="17"/>
    </location>
</feature>
<evidence type="ECO:0000256" key="1">
    <source>
        <dbReference type="ARBA" id="ARBA00006538"/>
    </source>
</evidence>
<dbReference type="PANTHER" id="PTHR11066:SF34">
    <property type="entry name" value="ACYL-COENZYME A THIOESTERASE 8"/>
    <property type="match status" value="1"/>
</dbReference>
<dbReference type="EMBL" id="RZYA01000002">
    <property type="protein sequence ID" value="RVU27954.1"/>
    <property type="molecule type" value="Genomic_DNA"/>
</dbReference>
<evidence type="ECO:0000313" key="6">
    <source>
        <dbReference type="EMBL" id="RVU27954.1"/>
    </source>
</evidence>
<feature type="domain" description="Acyl-CoA thioesterase-like C-terminal" evidence="5">
    <location>
        <begin position="168"/>
        <end position="308"/>
    </location>
</feature>
<name>A0A3S2VKC3_9ACTN</name>
<dbReference type="InterPro" id="IPR042171">
    <property type="entry name" value="Acyl-CoA_hotdog"/>
</dbReference>
<dbReference type="Gene3D" id="2.40.160.210">
    <property type="entry name" value="Acyl-CoA thioesterase, double hotdog domain"/>
    <property type="match status" value="1"/>
</dbReference>
<dbReference type="SUPFAM" id="SSF54637">
    <property type="entry name" value="Thioesterase/thiol ester dehydrase-isomerase"/>
    <property type="match status" value="2"/>
</dbReference>
<dbReference type="PANTHER" id="PTHR11066">
    <property type="entry name" value="ACYL-COA THIOESTERASE"/>
    <property type="match status" value="1"/>
</dbReference>
<dbReference type="Pfam" id="PF13622">
    <property type="entry name" value="4HBT_3"/>
    <property type="match status" value="1"/>
</dbReference>
<evidence type="ECO:0000259" key="4">
    <source>
        <dbReference type="Pfam" id="PF13622"/>
    </source>
</evidence>
<feature type="region of interest" description="Disordered" evidence="3">
    <location>
        <begin position="1"/>
        <end position="25"/>
    </location>
</feature>
<dbReference type="OrthoDB" id="4064868at2"/>
<keyword evidence="7" id="KW-1185">Reference proteome</keyword>
<feature type="domain" description="Acyl-CoA thioesterase-like N-terminal HotDog" evidence="4">
    <location>
        <begin position="66"/>
        <end position="143"/>
    </location>
</feature>
<organism evidence="6 7">
    <name type="scientific">Streptomyces antnestii</name>
    <dbReference type="NCBI Taxonomy" id="2494256"/>
    <lineage>
        <taxon>Bacteria</taxon>
        <taxon>Bacillati</taxon>
        <taxon>Actinomycetota</taxon>
        <taxon>Actinomycetes</taxon>
        <taxon>Kitasatosporales</taxon>
        <taxon>Streptomycetaceae</taxon>
        <taxon>Streptomyces</taxon>
    </lineage>
</organism>
<evidence type="ECO:0000313" key="7">
    <source>
        <dbReference type="Proteomes" id="UP000283128"/>
    </source>
</evidence>
<dbReference type="GO" id="GO:0006637">
    <property type="term" value="P:acyl-CoA metabolic process"/>
    <property type="evidence" value="ECO:0007669"/>
    <property type="project" value="InterPro"/>
</dbReference>
<dbReference type="InterPro" id="IPR029069">
    <property type="entry name" value="HotDog_dom_sf"/>
</dbReference>
<accession>A0A3S2VKC3</accession>
<protein>
    <submittedName>
        <fullName evidence="6">Acyl-CoA thioesterase II</fullName>
    </submittedName>
</protein>
<evidence type="ECO:0000256" key="2">
    <source>
        <dbReference type="ARBA" id="ARBA00022801"/>
    </source>
</evidence>
<dbReference type="GO" id="GO:0009062">
    <property type="term" value="P:fatty acid catabolic process"/>
    <property type="evidence" value="ECO:0007669"/>
    <property type="project" value="TreeGrafter"/>
</dbReference>
<dbReference type="InterPro" id="IPR003703">
    <property type="entry name" value="Acyl_CoA_thio"/>
</dbReference>
<dbReference type="InterPro" id="IPR049449">
    <property type="entry name" value="TesB_ACOT8-like_N"/>
</dbReference>
<proteinExistence type="inferred from homology"/>
<evidence type="ECO:0000256" key="3">
    <source>
        <dbReference type="SAM" id="MobiDB-lite"/>
    </source>
</evidence>
<gene>
    <name evidence="6" type="ORF">EOT10_06680</name>
</gene>
<keyword evidence="2" id="KW-0378">Hydrolase</keyword>
<dbReference type="GO" id="GO:0047617">
    <property type="term" value="F:fatty acyl-CoA hydrolase activity"/>
    <property type="evidence" value="ECO:0007669"/>
    <property type="project" value="InterPro"/>
</dbReference>